<evidence type="ECO:0000313" key="1">
    <source>
        <dbReference type="EMBL" id="KAB5587758.1"/>
    </source>
</evidence>
<protein>
    <submittedName>
        <fullName evidence="1">Uncharacterized protein</fullName>
    </submittedName>
</protein>
<dbReference type="PANTHER" id="PTHR33266:SF1">
    <property type="entry name" value="F-BOX DOMAIN-CONTAINING PROTEIN"/>
    <property type="match status" value="1"/>
</dbReference>
<accession>A0A5N5Q8L5</accession>
<evidence type="ECO:0000313" key="2">
    <source>
        <dbReference type="Proteomes" id="UP000383932"/>
    </source>
</evidence>
<organism evidence="1 2">
    <name type="scientific">Ceratobasidium theobromae</name>
    <dbReference type="NCBI Taxonomy" id="1582974"/>
    <lineage>
        <taxon>Eukaryota</taxon>
        <taxon>Fungi</taxon>
        <taxon>Dikarya</taxon>
        <taxon>Basidiomycota</taxon>
        <taxon>Agaricomycotina</taxon>
        <taxon>Agaricomycetes</taxon>
        <taxon>Cantharellales</taxon>
        <taxon>Ceratobasidiaceae</taxon>
        <taxon>Ceratobasidium</taxon>
    </lineage>
</organism>
<dbReference type="OrthoDB" id="107110at2759"/>
<proteinExistence type="predicted"/>
<dbReference type="AlphaFoldDB" id="A0A5N5Q8L5"/>
<reference evidence="1 2" key="1">
    <citation type="journal article" date="2019" name="Fungal Biol. Biotechnol.">
        <title>Draft genome sequence of fastidious pathogen Ceratobasidium theobromae, which causes vascular-streak dieback in Theobroma cacao.</title>
        <authorList>
            <person name="Ali S.S."/>
            <person name="Asman A."/>
            <person name="Shao J."/>
            <person name="Firmansyah A.P."/>
            <person name="Susilo A.W."/>
            <person name="Rosmana A."/>
            <person name="McMahon P."/>
            <person name="Junaid M."/>
            <person name="Guest D."/>
            <person name="Kheng T.Y."/>
            <person name="Meinhardt L.W."/>
            <person name="Bailey B.A."/>
        </authorList>
    </citation>
    <scope>NUCLEOTIDE SEQUENCE [LARGE SCALE GENOMIC DNA]</scope>
    <source>
        <strain evidence="1 2">CT2</strain>
    </source>
</reference>
<gene>
    <name evidence="1" type="ORF">CTheo_8800</name>
</gene>
<name>A0A5N5Q8L5_9AGAM</name>
<keyword evidence="2" id="KW-1185">Reference proteome</keyword>
<comment type="caution">
    <text evidence="1">The sequence shown here is derived from an EMBL/GenBank/DDBJ whole genome shotgun (WGS) entry which is preliminary data.</text>
</comment>
<dbReference type="Proteomes" id="UP000383932">
    <property type="component" value="Unassembled WGS sequence"/>
</dbReference>
<dbReference type="EMBL" id="SSOP01000803">
    <property type="protein sequence ID" value="KAB5587758.1"/>
    <property type="molecule type" value="Genomic_DNA"/>
</dbReference>
<dbReference type="PANTHER" id="PTHR33266">
    <property type="entry name" value="CHROMOSOME 15, WHOLE GENOME SHOTGUN SEQUENCE"/>
    <property type="match status" value="1"/>
</dbReference>
<sequence>MKAPPNPSYSEKAWNAPYYGGAVNLLGKAIQDMNIRRGKKDHANFVLIFQSSGTGKSRVVDELAKYIFTIPLNLRPSKDIGFPTGDEGLLGLLNLGIRQNSLSAPQVYILYNIFFMNLFDRVQQVLSGLPEQSSQDELAQKFRNHLIEHRQELYDGVIKKTEENMKAFYDTNPDPLAPTIAQQQAKYHDAAHVQVINSFQTLDLFVLFLSTNSKITSYSPSHVFWSLKEGQTPFNELPFDQWKEPHLLKANAHTLKEVCAPGFMVRFGQPLFWMTYESGDDLIKHNIINFTQVKLAGTKQIEKISDDECDDAQLTEQKLVASHMQVTFTVPEHCNYIYSGYPSEPILAEAAAQLMYLNSMHNGIPDVLLNWCKNDLIPKGECGELVAQLLLTKAHDHAVACLFLKDTPTYTTLILLVDFLIALVGESHTEKLFNMVPDNVLDLTMLKESRLGSLKLNFTHWVKAGDSCAVTDEAGVAGLGCSMAWQCYDQQEAIDLVIPLLLEDEDKDTKLGQDNVSAIFLQIKNRNRLQKVDVDAENLGFFTCHLDKEEKPRPYLTIVLNLGVHKQNTSSPVQIPTPVMRKSPRTAQSQHPQYLFTVFSCSHDAFPNIISKHEESKYDVILASGTLLNEHTRQGDIFLKALIDLKPFWIKNQDGHGLFVMTQNGMTYFICIFL</sequence>